<name>A0A6P8IPG7_ACTTE</name>
<comment type="similarity">
    <text evidence="1">Belongs to the SEC8 family.</text>
</comment>
<proteinExistence type="inferred from homology"/>
<dbReference type="RefSeq" id="XP_031568752.1">
    <property type="nucleotide sequence ID" value="XM_031712892.1"/>
</dbReference>
<dbReference type="GO" id="GO:0000145">
    <property type="term" value="C:exocyst"/>
    <property type="evidence" value="ECO:0007669"/>
    <property type="project" value="UniProtKB-UniRule"/>
</dbReference>
<dbReference type="Pfam" id="PF20652">
    <property type="entry name" value="Sec8_C"/>
    <property type="match status" value="1"/>
</dbReference>
<dbReference type="GO" id="GO:0015031">
    <property type="term" value="P:protein transport"/>
    <property type="evidence" value="ECO:0007669"/>
    <property type="project" value="UniProtKB-KW"/>
</dbReference>
<dbReference type="GO" id="GO:0006612">
    <property type="term" value="P:protein targeting to membrane"/>
    <property type="evidence" value="ECO:0007669"/>
    <property type="project" value="UniProtKB-UniRule"/>
</dbReference>
<dbReference type="AlphaFoldDB" id="A0A6P8IPG7"/>
<feature type="domain" description="Exocyst complex component Sec8 middle helical bundle" evidence="2">
    <location>
        <begin position="27"/>
        <end position="268"/>
    </location>
</feature>
<accession>A0A6P8IPG7</accession>
<evidence type="ECO:0000256" key="1">
    <source>
        <dbReference type="RuleBase" id="RU367079"/>
    </source>
</evidence>
<dbReference type="Proteomes" id="UP000515163">
    <property type="component" value="Unplaced"/>
</dbReference>
<dbReference type="PANTHER" id="PTHR14146">
    <property type="entry name" value="EXOCYST COMPLEX COMPONENT 4"/>
    <property type="match status" value="1"/>
</dbReference>
<dbReference type="InterPro" id="IPR039682">
    <property type="entry name" value="Sec8/EXOC4"/>
</dbReference>
<dbReference type="GO" id="GO:0006893">
    <property type="term" value="P:Golgi to plasma membrane transport"/>
    <property type="evidence" value="ECO:0007669"/>
    <property type="project" value="TreeGrafter"/>
</dbReference>
<reference evidence="4" key="1">
    <citation type="submission" date="2025-08" db="UniProtKB">
        <authorList>
            <consortium name="RefSeq"/>
        </authorList>
    </citation>
    <scope>IDENTIFICATION</scope>
    <source>
        <tissue evidence="4">Tentacle</tissue>
    </source>
</reference>
<dbReference type="PANTHER" id="PTHR14146:SF0">
    <property type="entry name" value="EXOCYST COMPLEX COMPONENT 4"/>
    <property type="match status" value="1"/>
</dbReference>
<keyword evidence="1" id="KW-0653">Protein transport</keyword>
<comment type="function">
    <text evidence="1">Component of the exocyst complex involved in the docking of exocytic vesicles with fusion sites on the plasma membrane.</text>
</comment>
<dbReference type="GO" id="GO:0045202">
    <property type="term" value="C:synapse"/>
    <property type="evidence" value="ECO:0007669"/>
    <property type="project" value="TreeGrafter"/>
</dbReference>
<evidence type="ECO:0000313" key="3">
    <source>
        <dbReference type="Proteomes" id="UP000515163"/>
    </source>
</evidence>
<sequence>MLEQGSTETDINSKIGDELVEDLNVDPEKDSDHFMTLLIESLALLGKIPEAIEAIKGRMKMEMSLIVHRATSQVIERAGREGEPIAQQNQPHLLLELFEVIFDKFRGVAHAHSVILAAIERLIGMGKDREATDLEETNVYKIDAVWYEIQFALQVLLNDYLDYLDVENIVSSKQTSATFSDSDSDISVFFLPRRRGASRNELRTPLFRFECSSSAISMNTYIRERRQECMAGTGVSAMDDGYGEQLHNTKPELVCRPDPRNITVVFSPIMEFVKEIEQVISVQPGMKCTLYGFITDYVKDIFVEKIKFEITEKLEAVSHSQSKGVDAFKHLADANTLKTLGAARPLLQSTVTLYHLMQDLKNLMHNLPQYSSQFLEMICKTLTNYKENCHSTYKELLRYSGDRDKPTKIISGTWAKDEDISRLLRSLPNWTNLQQQHHRQRKEEEEDLEAIKIRNARGSEILTSNLGEHILSKSEVLLDVGDLKTLANLQESMEWFGNHIRLFSTGLSAQSTSISIVTSETQERIKAQEIPPVTDEILKSLTSLAEDFQQLAETCILVLHLEIRCHCFYYLMPAVRMSSYVCNMDAVDPDPSVIALNKDLTSLEEIATACLAQHKFRYLFEGLGHLVSSILISNLAFIKKINQNGIKKMCRNIFALQQNLTNITLSREGDLDKARQYYELLYLNQDGVLTLIVEQGAKYTELEYTNILQLQARSMTVRDNPALEQRLKRLKDIVKEPTNATT</sequence>
<dbReference type="GeneID" id="116303363"/>
<protein>
    <recommendedName>
        <fullName evidence="1">Exocyst complex component Sec8</fullName>
    </recommendedName>
</protein>
<keyword evidence="1" id="KW-0813">Transport</keyword>
<keyword evidence="1" id="KW-0268">Exocytosis</keyword>
<gene>
    <name evidence="4" type="primary">LOC116303363</name>
</gene>
<dbReference type="GO" id="GO:0007268">
    <property type="term" value="P:chemical synaptic transmission"/>
    <property type="evidence" value="ECO:0007669"/>
    <property type="project" value="TreeGrafter"/>
</dbReference>
<dbReference type="GO" id="GO:0032584">
    <property type="term" value="C:growth cone membrane"/>
    <property type="evidence" value="ECO:0007669"/>
    <property type="project" value="TreeGrafter"/>
</dbReference>
<dbReference type="InterPro" id="IPR048630">
    <property type="entry name" value="Sec8_M"/>
</dbReference>
<keyword evidence="3" id="KW-1185">Reference proteome</keyword>
<evidence type="ECO:0000259" key="2">
    <source>
        <dbReference type="Pfam" id="PF20652"/>
    </source>
</evidence>
<evidence type="ECO:0000313" key="4">
    <source>
        <dbReference type="RefSeq" id="XP_031568752.1"/>
    </source>
</evidence>
<organism evidence="3 4">
    <name type="scientific">Actinia tenebrosa</name>
    <name type="common">Australian red waratah sea anemone</name>
    <dbReference type="NCBI Taxonomy" id="6105"/>
    <lineage>
        <taxon>Eukaryota</taxon>
        <taxon>Metazoa</taxon>
        <taxon>Cnidaria</taxon>
        <taxon>Anthozoa</taxon>
        <taxon>Hexacorallia</taxon>
        <taxon>Actiniaria</taxon>
        <taxon>Actiniidae</taxon>
        <taxon>Actinia</taxon>
    </lineage>
</organism>
<dbReference type="GO" id="GO:0090522">
    <property type="term" value="P:vesicle tethering involved in exocytosis"/>
    <property type="evidence" value="ECO:0007669"/>
    <property type="project" value="UniProtKB-UniRule"/>
</dbReference>
<dbReference type="OrthoDB" id="272977at2759"/>